<feature type="region of interest" description="Disordered" evidence="1">
    <location>
        <begin position="138"/>
        <end position="197"/>
    </location>
</feature>
<feature type="compositionally biased region" description="Basic and acidic residues" evidence="1">
    <location>
        <begin position="145"/>
        <end position="166"/>
    </location>
</feature>
<reference evidence="3 4" key="1">
    <citation type="journal article" date="2022" name="G3 (Bethesda)">
        <title>Evaluating Illumina-, Nanopore-, and PacBio-based genome assembly strategies with the bald notothen, Trematomus borchgrevinki.</title>
        <authorList>
            <person name="Rayamajhi N."/>
            <person name="Cheng C.C."/>
            <person name="Catchen J.M."/>
        </authorList>
    </citation>
    <scope>NUCLEOTIDE SEQUENCE [LARGE SCALE GENOMIC DNA]</scope>
    <source>
        <strain evidence="3">AGRC-2024</strain>
    </source>
</reference>
<dbReference type="Proteomes" id="UP001619887">
    <property type="component" value="Unassembled WGS sequence"/>
</dbReference>
<reference evidence="3 4" key="2">
    <citation type="journal article" date="2024" name="G3 (Bethesda)">
        <title>The genome of the cryopelagic Antarctic bald notothen, Trematomus borchgrevinki.</title>
        <authorList>
            <person name="Rayamajhi N."/>
            <person name="Rivera-Colon A.G."/>
            <person name="Minhas B.F."/>
            <person name="Cheng C.C."/>
            <person name="Catchen J.M."/>
        </authorList>
    </citation>
    <scope>NUCLEOTIDE SEQUENCE [LARGE SCALE GENOMIC DNA]</scope>
    <source>
        <strain evidence="3">AGRC-2024</strain>
    </source>
</reference>
<protein>
    <recommendedName>
        <fullName evidence="2">Tudor domain-containing protein</fullName>
    </recommendedName>
</protein>
<dbReference type="Gene3D" id="2.40.50.90">
    <property type="match status" value="2"/>
</dbReference>
<name>A0ABD2GEK4_PAGBO</name>
<dbReference type="PROSITE" id="PS50304">
    <property type="entry name" value="TUDOR"/>
    <property type="match status" value="2"/>
</dbReference>
<organism evidence="3 4">
    <name type="scientific">Pagothenia borchgrevinki</name>
    <name type="common">Bald rockcod</name>
    <name type="synonym">Trematomus borchgrevinki</name>
    <dbReference type="NCBI Taxonomy" id="8213"/>
    <lineage>
        <taxon>Eukaryota</taxon>
        <taxon>Metazoa</taxon>
        <taxon>Chordata</taxon>
        <taxon>Craniata</taxon>
        <taxon>Vertebrata</taxon>
        <taxon>Euteleostomi</taxon>
        <taxon>Actinopterygii</taxon>
        <taxon>Neopterygii</taxon>
        <taxon>Teleostei</taxon>
        <taxon>Neoteleostei</taxon>
        <taxon>Acanthomorphata</taxon>
        <taxon>Eupercaria</taxon>
        <taxon>Perciformes</taxon>
        <taxon>Notothenioidei</taxon>
        <taxon>Nototheniidae</taxon>
        <taxon>Pagothenia</taxon>
    </lineage>
</organism>
<dbReference type="Gene3D" id="2.30.30.140">
    <property type="match status" value="3"/>
</dbReference>
<dbReference type="SMART" id="SM00333">
    <property type="entry name" value="TUDOR"/>
    <property type="match status" value="3"/>
</dbReference>
<dbReference type="EMBL" id="JBIYXZ010002079">
    <property type="protein sequence ID" value="KAL3052175.1"/>
    <property type="molecule type" value="Genomic_DNA"/>
</dbReference>
<dbReference type="InterPro" id="IPR002999">
    <property type="entry name" value="Tudor"/>
</dbReference>
<dbReference type="PANTHER" id="PTHR16442">
    <property type="entry name" value="RING FINGER PROTEIN 17"/>
    <property type="match status" value="1"/>
</dbReference>
<feature type="compositionally biased region" description="Acidic residues" evidence="1">
    <location>
        <begin position="626"/>
        <end position="653"/>
    </location>
</feature>
<evidence type="ECO:0000256" key="1">
    <source>
        <dbReference type="SAM" id="MobiDB-lite"/>
    </source>
</evidence>
<gene>
    <name evidence="3" type="ORF">OYC64_004851</name>
</gene>
<feature type="compositionally biased region" description="Polar residues" evidence="1">
    <location>
        <begin position="178"/>
        <end position="197"/>
    </location>
</feature>
<dbReference type="InterPro" id="IPR035437">
    <property type="entry name" value="SNase_OB-fold_sf"/>
</dbReference>
<dbReference type="PANTHER" id="PTHR16442:SF1">
    <property type="entry name" value="RING FINGER PROTEIN 17"/>
    <property type="match status" value="1"/>
</dbReference>
<feature type="domain" description="Tudor" evidence="2">
    <location>
        <begin position="19"/>
        <end position="78"/>
    </location>
</feature>
<dbReference type="Pfam" id="PF00567">
    <property type="entry name" value="TUDOR"/>
    <property type="match status" value="3"/>
</dbReference>
<comment type="caution">
    <text evidence="3">The sequence shown here is derived from an EMBL/GenBank/DDBJ whole genome shotgun (WGS) entry which is preliminary data.</text>
</comment>
<dbReference type="AlphaFoldDB" id="A0ABD2GEK4"/>
<keyword evidence="4" id="KW-1185">Reference proteome</keyword>
<accession>A0ABD2GEK4</accession>
<dbReference type="SUPFAM" id="SSF63748">
    <property type="entry name" value="Tudor/PWWP/MBT"/>
    <property type="match status" value="3"/>
</dbReference>
<feature type="region of interest" description="Disordered" evidence="1">
    <location>
        <begin position="625"/>
        <end position="667"/>
    </location>
</feature>
<sequence>MGEDLNLSSSRETLKTTTSLRVNDIVLAEFEEDGALYRSAVTDCEGNSCIKVEFVDYGNSAVIKKEKTYSVPREYLSQPRFSISCSLMDTSMYQNDASFTDAVMEKPLMVEFVSHQEFHWVVKFEIIDEAAGLPTALEADVESTSETKKEEVFHADSSKNEEKARSSEQIYMRKKVSENQTTQSERASLDGENQTLEPTVKADEIMPSTVQAKDTKSGTVLSVLSNGNFYIRLNQNRELLAALEHFIAENLSVCKLLAEEDVKQGLKCLVQVDHDKKWHRAVVQVIGQGKCQVLLVDHGTTEEVQSCSIRRQCIKLTQIHNFAVFCKMNCLGFSEAEDAHAFWCETLKPMIGKEVKLIFVSRSEANEPWKVEIVMNGLFLFSHITTSLQQNKETVSSPADIKEGESNLDTNPPRQLVFASIDLYKEYSGFATEVTTPMEFCVVLDDLLLVTNQVSIMLEDLPEPMSSLPEAHIVPGTCCLFESDTKDKWCRAEIVNIDTTAVLNLVDYGHYECIPYEECSQLKRLPEELTNSPQVMFPCILHGVKPVGEDSGQWSDEAAVFFQQCFYQKNLQISFREFVSNTHWKVDILADGVHVAKELVDAGHADYTDHILGMMFQEQISRCPESDEEFGLEDEGSDDQPDLLVDSTDESEPEMPLSLVSTSWKCK</sequence>
<proteinExistence type="predicted"/>
<evidence type="ECO:0000313" key="3">
    <source>
        <dbReference type="EMBL" id="KAL3052175.1"/>
    </source>
</evidence>
<evidence type="ECO:0000313" key="4">
    <source>
        <dbReference type="Proteomes" id="UP001619887"/>
    </source>
</evidence>
<evidence type="ECO:0000259" key="2">
    <source>
        <dbReference type="PROSITE" id="PS50304"/>
    </source>
</evidence>
<feature type="domain" description="Tudor" evidence="2">
    <location>
        <begin position="261"/>
        <end position="319"/>
    </location>
</feature>